<dbReference type="Gene3D" id="1.25.40.10">
    <property type="entry name" value="Tetratricopeptide repeat domain"/>
    <property type="match status" value="1"/>
</dbReference>
<evidence type="ECO:0000313" key="2">
    <source>
        <dbReference type="Proteomes" id="UP000185984"/>
    </source>
</evidence>
<dbReference type="RefSeq" id="WP_073551293.1">
    <property type="nucleotide sequence ID" value="NZ_CAWMVK010000014.1"/>
</dbReference>
<comment type="caution">
    <text evidence="1">The sequence shown here is derived from an EMBL/GenBank/DDBJ whole genome shotgun (WGS) entry which is preliminary data.</text>
</comment>
<name>A0A1U7HFA4_9CHRO</name>
<protein>
    <recommendedName>
        <fullName evidence="3">Sel1 repeat family protein</fullName>
    </recommendedName>
</protein>
<sequence length="122" mass="13413">MPNLAEGIAAFQAGDYTTAVKILKPIADCGEAEAQCIIANTYHLGLGLERNILEAVKWYKKAAEQGYGLASNNLAGIFLFGDDGIEVDRAEAKKWYKKARQGFLHTPSETYLESRFLPSSLE</sequence>
<dbReference type="EMBL" id="MRCC01000021">
    <property type="protein sequence ID" value="OKH22260.1"/>
    <property type="molecule type" value="Genomic_DNA"/>
</dbReference>
<dbReference type="SUPFAM" id="SSF81901">
    <property type="entry name" value="HCP-like"/>
    <property type="match status" value="1"/>
</dbReference>
<dbReference type="AlphaFoldDB" id="A0A1U7HFA4"/>
<gene>
    <name evidence="1" type="ORF">NIES1031_20370</name>
</gene>
<keyword evidence="2" id="KW-1185">Reference proteome</keyword>
<organism evidence="1 2">
    <name type="scientific">Chroogloeocystis siderophila 5.2 s.c.1</name>
    <dbReference type="NCBI Taxonomy" id="247279"/>
    <lineage>
        <taxon>Bacteria</taxon>
        <taxon>Bacillati</taxon>
        <taxon>Cyanobacteriota</taxon>
        <taxon>Cyanophyceae</taxon>
        <taxon>Oscillatoriophycideae</taxon>
        <taxon>Chroococcales</taxon>
        <taxon>Chroococcaceae</taxon>
        <taxon>Chroogloeocystis</taxon>
    </lineage>
</organism>
<dbReference type="InterPro" id="IPR011990">
    <property type="entry name" value="TPR-like_helical_dom_sf"/>
</dbReference>
<dbReference type="Proteomes" id="UP000185984">
    <property type="component" value="Unassembled WGS sequence"/>
</dbReference>
<reference evidence="1 2" key="1">
    <citation type="submission" date="2016-11" db="EMBL/GenBank/DDBJ databases">
        <title>Draft Genome Sequences of Nine Cyanobacterial Strains from Diverse Habitats.</title>
        <authorList>
            <person name="Zhu T."/>
            <person name="Hou S."/>
            <person name="Lu X."/>
            <person name="Hess W.R."/>
        </authorList>
    </citation>
    <scope>NUCLEOTIDE SEQUENCE [LARGE SCALE GENOMIC DNA]</scope>
    <source>
        <strain evidence="1 2">5.2 s.c.1</strain>
    </source>
</reference>
<dbReference type="PANTHER" id="PTHR43628">
    <property type="entry name" value="ACTIVATOR OF C KINASE PROTEIN 1-RELATED"/>
    <property type="match status" value="1"/>
</dbReference>
<proteinExistence type="predicted"/>
<dbReference type="Pfam" id="PF08238">
    <property type="entry name" value="Sel1"/>
    <property type="match status" value="2"/>
</dbReference>
<dbReference type="STRING" id="247279.NIES1031_20370"/>
<dbReference type="InterPro" id="IPR052945">
    <property type="entry name" value="Mitotic_Regulator"/>
</dbReference>
<dbReference type="InterPro" id="IPR006597">
    <property type="entry name" value="Sel1-like"/>
</dbReference>
<evidence type="ECO:0008006" key="3">
    <source>
        <dbReference type="Google" id="ProtNLM"/>
    </source>
</evidence>
<dbReference type="OrthoDB" id="7056571at2"/>
<dbReference type="PANTHER" id="PTHR43628:SF1">
    <property type="entry name" value="CHITIN SYNTHASE REGULATORY FACTOR 2-RELATED"/>
    <property type="match status" value="1"/>
</dbReference>
<dbReference type="SMART" id="SM00671">
    <property type="entry name" value="SEL1"/>
    <property type="match status" value="2"/>
</dbReference>
<evidence type="ECO:0000313" key="1">
    <source>
        <dbReference type="EMBL" id="OKH22260.1"/>
    </source>
</evidence>
<accession>A0A1U7HFA4</accession>